<keyword evidence="2" id="KW-1185">Reference proteome</keyword>
<organism evidence="1 2">
    <name type="scientific">Enterovirga rhinocerotis</name>
    <dbReference type="NCBI Taxonomy" id="1339210"/>
    <lineage>
        <taxon>Bacteria</taxon>
        <taxon>Pseudomonadati</taxon>
        <taxon>Pseudomonadota</taxon>
        <taxon>Alphaproteobacteria</taxon>
        <taxon>Hyphomicrobiales</taxon>
        <taxon>Methylobacteriaceae</taxon>
        <taxon>Enterovirga</taxon>
    </lineage>
</organism>
<keyword evidence="1" id="KW-0282">Flagellum</keyword>
<protein>
    <submittedName>
        <fullName evidence="1">Flagellar protein FlaF</fullName>
    </submittedName>
</protein>
<dbReference type="NCBIfam" id="NF009435">
    <property type="entry name" value="PRK12794.1"/>
    <property type="match status" value="1"/>
</dbReference>
<name>A0A4R7C4Q9_9HYPH</name>
<proteinExistence type="predicted"/>
<evidence type="ECO:0000313" key="2">
    <source>
        <dbReference type="Proteomes" id="UP000295122"/>
    </source>
</evidence>
<gene>
    <name evidence="1" type="ORF">EV668_0405</name>
</gene>
<sequence>MQNAAASYARTAQITQSPRELEASLLLKAAYRLQVVGDEWHTADQALVPALTYNRRIWTILSTSATEPTNPLPDGIKVAIASLAGFIFQRTISVMAEPAPEKLAALIRINRDIAAGLRGSAAAPALAAAAG</sequence>
<dbReference type="EMBL" id="SNZR01000011">
    <property type="protein sequence ID" value="TDR93151.1"/>
    <property type="molecule type" value="Genomic_DNA"/>
</dbReference>
<accession>A0A4R7C4Q9</accession>
<keyword evidence="1" id="KW-0966">Cell projection</keyword>
<evidence type="ECO:0000313" key="1">
    <source>
        <dbReference type="EMBL" id="TDR93151.1"/>
    </source>
</evidence>
<keyword evidence="1" id="KW-0969">Cilium</keyword>
<comment type="caution">
    <text evidence="1">The sequence shown here is derived from an EMBL/GenBank/DDBJ whole genome shotgun (WGS) entry which is preliminary data.</text>
</comment>
<dbReference type="RefSeq" id="WP_133768177.1">
    <property type="nucleotide sequence ID" value="NZ_SNZR01000011.1"/>
</dbReference>
<dbReference type="GO" id="GO:0044781">
    <property type="term" value="P:bacterial-type flagellum organization"/>
    <property type="evidence" value="ECO:0007669"/>
    <property type="project" value="InterPro"/>
</dbReference>
<dbReference type="Proteomes" id="UP000295122">
    <property type="component" value="Unassembled WGS sequence"/>
</dbReference>
<dbReference type="AlphaFoldDB" id="A0A4R7C4Q9"/>
<reference evidence="1 2" key="1">
    <citation type="submission" date="2019-03" db="EMBL/GenBank/DDBJ databases">
        <title>Genomic Encyclopedia of Type Strains, Phase IV (KMG-IV): sequencing the most valuable type-strain genomes for metagenomic binning, comparative biology and taxonomic classification.</title>
        <authorList>
            <person name="Goeker M."/>
        </authorList>
    </citation>
    <scope>NUCLEOTIDE SEQUENCE [LARGE SCALE GENOMIC DNA]</scope>
    <source>
        <strain evidence="1 2">DSM 25903</strain>
    </source>
</reference>
<dbReference type="InterPro" id="IPR010845">
    <property type="entry name" value="FlaF"/>
</dbReference>
<dbReference type="Pfam" id="PF07309">
    <property type="entry name" value="FlaF"/>
    <property type="match status" value="1"/>
</dbReference>
<dbReference type="OrthoDB" id="8563081at2"/>